<gene>
    <name evidence="2" type="ORF">BGZ99_003102</name>
</gene>
<sequence>MTSSGPSRPASLSSLDNTGDQTQDEPATTPISQGHPTPLDLLAGTQDHSTDSRPSSRTDDSVADRVLVEEEDEILVLKIYSKLEQLSEADRLRRQLIVLYSDTLCPILKFHAELFSEIVRVLPDIIDTGVANTNAVSSLIATGTSENVSDEISPSPSPHSNVLALIVSPKSDTHVKVMLPEPFYIDLFDRMHMIDIQVKNTHQPLQHLLVVDNTWAALQVKNSPPTVWQNADVAREHYVRSLLRESERLGRLLDWISATSELKLGTLELVCVIDQSEAELYGVPVGIRGKVIFLVTLDRQERPKSVALKTSMHWIDRIFQRADYSLDWIHANVIPLYLELPESPGLNVAGQRLDSFFPAKGVHVSAKRPSEAYVRVKVRQGEGAEVLEPSVLNEIERTKLFEMQAIRKPYFAGLMERMSQVGWAAAKTDMTEHEHAQGEGAIAADENPFL</sequence>
<evidence type="ECO:0000256" key="1">
    <source>
        <dbReference type="SAM" id="MobiDB-lite"/>
    </source>
</evidence>
<dbReference type="EMBL" id="JAAAIP010000020">
    <property type="protein sequence ID" value="KAG0329212.1"/>
    <property type="molecule type" value="Genomic_DNA"/>
</dbReference>
<proteinExistence type="predicted"/>
<protein>
    <submittedName>
        <fullName evidence="2">Uncharacterized protein</fullName>
    </submittedName>
</protein>
<dbReference type="AlphaFoldDB" id="A0A9P6RW55"/>
<feature type="region of interest" description="Disordered" evidence="1">
    <location>
        <begin position="1"/>
        <end position="64"/>
    </location>
</feature>
<dbReference type="Proteomes" id="UP000738325">
    <property type="component" value="Unassembled WGS sequence"/>
</dbReference>
<keyword evidence="3" id="KW-1185">Reference proteome</keyword>
<accession>A0A9P6RW55</accession>
<organism evidence="2 3">
    <name type="scientific">Dissophora globulifera</name>
    <dbReference type="NCBI Taxonomy" id="979702"/>
    <lineage>
        <taxon>Eukaryota</taxon>
        <taxon>Fungi</taxon>
        <taxon>Fungi incertae sedis</taxon>
        <taxon>Mucoromycota</taxon>
        <taxon>Mortierellomycotina</taxon>
        <taxon>Mortierellomycetes</taxon>
        <taxon>Mortierellales</taxon>
        <taxon>Mortierellaceae</taxon>
        <taxon>Dissophora</taxon>
    </lineage>
</organism>
<evidence type="ECO:0000313" key="3">
    <source>
        <dbReference type="Proteomes" id="UP000738325"/>
    </source>
</evidence>
<name>A0A9P6RW55_9FUNG</name>
<evidence type="ECO:0000313" key="2">
    <source>
        <dbReference type="EMBL" id="KAG0329212.1"/>
    </source>
</evidence>
<reference evidence="2" key="1">
    <citation type="journal article" date="2020" name="Fungal Divers.">
        <title>Resolving the Mortierellaceae phylogeny through synthesis of multi-gene phylogenetics and phylogenomics.</title>
        <authorList>
            <person name="Vandepol N."/>
            <person name="Liber J."/>
            <person name="Desiro A."/>
            <person name="Na H."/>
            <person name="Kennedy M."/>
            <person name="Barry K."/>
            <person name="Grigoriev I.V."/>
            <person name="Miller A.N."/>
            <person name="O'Donnell K."/>
            <person name="Stajich J.E."/>
            <person name="Bonito G."/>
        </authorList>
    </citation>
    <scope>NUCLEOTIDE SEQUENCE</scope>
    <source>
        <strain evidence="2">REB-010B</strain>
    </source>
</reference>
<feature type="compositionally biased region" description="Polar residues" evidence="1">
    <location>
        <begin position="16"/>
        <end position="35"/>
    </location>
</feature>
<comment type="caution">
    <text evidence="2">The sequence shown here is derived from an EMBL/GenBank/DDBJ whole genome shotgun (WGS) entry which is preliminary data.</text>
</comment>
<feature type="compositionally biased region" description="Low complexity" evidence="1">
    <location>
        <begin position="1"/>
        <end position="15"/>
    </location>
</feature>
<dbReference type="OrthoDB" id="2400280at2759"/>
<feature type="compositionally biased region" description="Basic and acidic residues" evidence="1">
    <location>
        <begin position="48"/>
        <end position="64"/>
    </location>
</feature>